<accession>A0A840XK15</accession>
<keyword evidence="3" id="KW-1185">Reference proteome</keyword>
<dbReference type="RefSeq" id="WP_153982563.1">
    <property type="nucleotide sequence ID" value="NZ_BAAANZ010000009.1"/>
</dbReference>
<dbReference type="OrthoDB" id="3194419at2"/>
<gene>
    <name evidence="2" type="ORF">BJ959_000693</name>
</gene>
<dbReference type="Proteomes" id="UP000552883">
    <property type="component" value="Unassembled WGS sequence"/>
</dbReference>
<comment type="caution">
    <text evidence="2">The sequence shown here is derived from an EMBL/GenBank/DDBJ whole genome shotgun (WGS) entry which is preliminary data.</text>
</comment>
<dbReference type="EMBL" id="JACHBS010000001">
    <property type="protein sequence ID" value="MBB5617197.1"/>
    <property type="molecule type" value="Genomic_DNA"/>
</dbReference>
<reference evidence="2 3" key="1">
    <citation type="submission" date="2020-08" db="EMBL/GenBank/DDBJ databases">
        <title>Sequencing the genomes of 1000 actinobacteria strains.</title>
        <authorList>
            <person name="Klenk H.-P."/>
        </authorList>
    </citation>
    <scope>NUCLEOTIDE SEQUENCE [LARGE SCALE GENOMIC DNA]</scope>
    <source>
        <strain evidence="2 3">DSM 23889</strain>
    </source>
</reference>
<name>A0A840XK15_9MICO</name>
<evidence type="ECO:0000313" key="3">
    <source>
        <dbReference type="Proteomes" id="UP000552883"/>
    </source>
</evidence>
<organism evidence="2 3">
    <name type="scientific">Microcella frigidaquae</name>
    <dbReference type="NCBI Taxonomy" id="424758"/>
    <lineage>
        <taxon>Bacteria</taxon>
        <taxon>Bacillati</taxon>
        <taxon>Actinomycetota</taxon>
        <taxon>Actinomycetes</taxon>
        <taxon>Micrococcales</taxon>
        <taxon>Microbacteriaceae</taxon>
        <taxon>Microcella</taxon>
    </lineage>
</organism>
<dbReference type="AlphaFoldDB" id="A0A840XK15"/>
<evidence type="ECO:0008006" key="4">
    <source>
        <dbReference type="Google" id="ProtNLM"/>
    </source>
</evidence>
<protein>
    <recommendedName>
        <fullName evidence="4">Phage protein D</fullName>
    </recommendedName>
</protein>
<sequence length="386" mass="41353">MTTYIIGDLRTGRRIQTVPALAGPWDDVLNDAGTVSCTVSLRDPDVQRLGLKESAKPGKAFLAAVDGDLVLQAGPIWLHSYDADLGRLTLSAAGMWSYFDQRRILPVLAGRSPTDPTTDTRFAPASIDPAGPWPTDTRTSLQGIARALVAQAQAWTGGNVPVILPASIAGTSERVYRGVDLSTVGQALRDLTAVEGGPDVRFEPRLTTDRLGVEWVMRIGTPTQPLLFSAVEPTFTIGAPKSPVSSFKTTVSGRGVATHVYAAAGRGANEAIVGEGVNQALLDAGYPVLELVDSSRSTVSEQATIDAFAEELRLRSASQTETWEFAHETSERPFLSGYTVGDFALVRVVDDLYHGPIDPPKRMRIVARSGDAEGRKVTVKFQPEVV</sequence>
<evidence type="ECO:0000256" key="1">
    <source>
        <dbReference type="SAM" id="MobiDB-lite"/>
    </source>
</evidence>
<evidence type="ECO:0000313" key="2">
    <source>
        <dbReference type="EMBL" id="MBB5617197.1"/>
    </source>
</evidence>
<feature type="region of interest" description="Disordered" evidence="1">
    <location>
        <begin position="111"/>
        <end position="133"/>
    </location>
</feature>
<proteinExistence type="predicted"/>